<keyword evidence="3" id="KW-1185">Reference proteome</keyword>
<dbReference type="InterPro" id="IPR007361">
    <property type="entry name" value="DUF427"/>
</dbReference>
<dbReference type="Proteomes" id="UP000181897">
    <property type="component" value="Chromosome"/>
</dbReference>
<dbReference type="KEGG" id="suam:BOO69_06290"/>
<dbReference type="Pfam" id="PF04248">
    <property type="entry name" value="NTP_transf_9"/>
    <property type="match status" value="1"/>
</dbReference>
<accession>A0A1J0WFH0</accession>
<evidence type="ECO:0000313" key="3">
    <source>
        <dbReference type="Proteomes" id="UP000181897"/>
    </source>
</evidence>
<dbReference type="PANTHER" id="PTHR34310:SF9">
    <property type="entry name" value="BLR5716 PROTEIN"/>
    <property type="match status" value="1"/>
</dbReference>
<proteinExistence type="predicted"/>
<evidence type="ECO:0000259" key="1">
    <source>
        <dbReference type="Pfam" id="PF04248"/>
    </source>
</evidence>
<dbReference type="InterPro" id="IPR038694">
    <property type="entry name" value="DUF427_sf"/>
</dbReference>
<sequence>MADHIKITKAEGTWSVRAGGAVLGESNNALELAEGDYDPVIYFPREDIAMAFLDRTDHSSHCPHKGDAAYYSVVTKSRTLENAVWSYEDPKQDVAEIKDHLAFYPLDEITVERI</sequence>
<feature type="domain" description="DUF427" evidence="1">
    <location>
        <begin position="15"/>
        <end position="105"/>
    </location>
</feature>
<dbReference type="PANTHER" id="PTHR34310">
    <property type="entry name" value="DUF427 DOMAIN PROTEIN (AFU_ORTHOLOGUE AFUA_3G02220)"/>
    <property type="match status" value="1"/>
</dbReference>
<name>A0A1J0WFH0_9RHOB</name>
<gene>
    <name evidence="2" type="ORF">BOO69_06290</name>
</gene>
<dbReference type="OrthoDB" id="9815163at2"/>
<dbReference type="AlphaFoldDB" id="A0A1J0WFH0"/>
<dbReference type="RefSeq" id="WP_071971305.1">
    <property type="nucleotide sequence ID" value="NZ_CP018076.1"/>
</dbReference>
<protein>
    <recommendedName>
        <fullName evidence="1">DUF427 domain-containing protein</fullName>
    </recommendedName>
</protein>
<organism evidence="2 3">
    <name type="scientific">Sulfitobacter alexandrii</name>
    <dbReference type="NCBI Taxonomy" id="1917485"/>
    <lineage>
        <taxon>Bacteria</taxon>
        <taxon>Pseudomonadati</taxon>
        <taxon>Pseudomonadota</taxon>
        <taxon>Alphaproteobacteria</taxon>
        <taxon>Rhodobacterales</taxon>
        <taxon>Roseobacteraceae</taxon>
        <taxon>Sulfitobacter</taxon>
    </lineage>
</organism>
<evidence type="ECO:0000313" key="2">
    <source>
        <dbReference type="EMBL" id="APE43068.1"/>
    </source>
</evidence>
<reference evidence="2 3" key="1">
    <citation type="submission" date="2016-11" db="EMBL/GenBank/DDBJ databases">
        <title>Complete genome sequence of Sulfitobacter sp. AM1-D1, a toxic bacteria associated with marine dinoflagellate Alexandrium minutum in East China Sea.</title>
        <authorList>
            <person name="Yang Q."/>
            <person name="Zhang X."/>
            <person name="Tian X."/>
        </authorList>
    </citation>
    <scope>NUCLEOTIDE SEQUENCE [LARGE SCALE GENOMIC DNA]</scope>
    <source>
        <strain evidence="2 3">AM1-D1</strain>
    </source>
</reference>
<dbReference type="Gene3D" id="2.170.150.40">
    <property type="entry name" value="Domain of unknown function (DUF427)"/>
    <property type="match status" value="1"/>
</dbReference>
<dbReference type="EMBL" id="CP018076">
    <property type="protein sequence ID" value="APE43068.1"/>
    <property type="molecule type" value="Genomic_DNA"/>
</dbReference>
<dbReference type="STRING" id="1917485.BOO69_06290"/>